<dbReference type="Gene3D" id="3.40.50.2000">
    <property type="entry name" value="Glycogen Phosphorylase B"/>
    <property type="match status" value="1"/>
</dbReference>
<dbReference type="Pfam" id="PF01075">
    <property type="entry name" value="Glyco_transf_9"/>
    <property type="match status" value="1"/>
</dbReference>
<dbReference type="PROSITE" id="PS50005">
    <property type="entry name" value="TPR"/>
    <property type="match status" value="6"/>
</dbReference>
<proteinExistence type="predicted"/>
<dbReference type="InterPro" id="IPR019734">
    <property type="entry name" value="TPR_rpt"/>
</dbReference>
<dbReference type="InterPro" id="IPR002201">
    <property type="entry name" value="Glyco_trans_9"/>
</dbReference>
<feature type="repeat" description="TPR" evidence="3">
    <location>
        <begin position="146"/>
        <end position="179"/>
    </location>
</feature>
<keyword evidence="5" id="KW-1185">Reference proteome</keyword>
<feature type="repeat" description="TPR" evidence="3">
    <location>
        <begin position="180"/>
        <end position="213"/>
    </location>
</feature>
<accession>A0ABN4HUK7</accession>
<name>A0ABN4HUK7_9BURK</name>
<reference evidence="5" key="1">
    <citation type="journal article" date="2015" name="Genome Announc.">
        <title>Complete Genome Sequence of Herbaspirillum hiltneri N3 (DSM 17495), Isolated from Surface-Sterilized Wheat Roots.</title>
        <authorList>
            <person name="Guizelini D."/>
            <person name="Saizaki P.M."/>
            <person name="Coimbra N.A."/>
            <person name="Weiss V.A."/>
            <person name="Faoro H."/>
            <person name="Sfeir M.Z."/>
            <person name="Baura V.A."/>
            <person name="Monteiro R.A."/>
            <person name="Chubatsu L.S."/>
            <person name="Souza E.M."/>
            <person name="Cruz L.M."/>
            <person name="Pedrosa F.O."/>
            <person name="Raittz R.T."/>
            <person name="Marchaukoski J.N."/>
            <person name="Steffens M.B."/>
        </authorList>
    </citation>
    <scope>NUCLEOTIDE SEQUENCE [LARGE SCALE GENOMIC DNA]</scope>
    <source>
        <strain evidence="5">N3</strain>
    </source>
</reference>
<evidence type="ECO:0000313" key="4">
    <source>
        <dbReference type="EMBL" id="AKZ62516.1"/>
    </source>
</evidence>
<evidence type="ECO:0000256" key="3">
    <source>
        <dbReference type="PROSITE-ProRule" id="PRU00339"/>
    </source>
</evidence>
<evidence type="ECO:0000256" key="2">
    <source>
        <dbReference type="ARBA" id="ARBA00022803"/>
    </source>
</evidence>
<organism evidence="4 5">
    <name type="scientific">Herbaspirillum hiltneri N3</name>
    <dbReference type="NCBI Taxonomy" id="1262470"/>
    <lineage>
        <taxon>Bacteria</taxon>
        <taxon>Pseudomonadati</taxon>
        <taxon>Pseudomonadota</taxon>
        <taxon>Betaproteobacteria</taxon>
        <taxon>Burkholderiales</taxon>
        <taxon>Oxalobacteraceae</taxon>
        <taxon>Herbaspirillum</taxon>
    </lineage>
</organism>
<dbReference type="PANTHER" id="PTHR44943:SF8">
    <property type="entry name" value="TPR REPEAT-CONTAINING PROTEIN MJ0263"/>
    <property type="match status" value="1"/>
</dbReference>
<keyword evidence="2 3" id="KW-0802">TPR repeat</keyword>
<gene>
    <name evidence="4" type="ORF">F506_07335</name>
</gene>
<dbReference type="PROSITE" id="PS50293">
    <property type="entry name" value="TPR_REGION"/>
    <property type="match status" value="2"/>
</dbReference>
<sequence>MRPNQNPAAAAVQIQQAVALHQSGELDKAEALYTKVLSKFPRHFQALYLLGMLELHRKNHKEALELIDAALKINPTHIDALFDRATILEDTERYTEALRAYDLVLALKSDFTEALYRRGNVLRAMKRHMEALDCYKRVLAVKPDHAQAWLKQGNSLNDLGRLREALTCYEKAVEAAPEYPEALFNLANTLKEFDRLDEAMATYDKVLKIEPDFSEAIANRAFLLVGQNRLEEALAAYDHALQLMPDSTEALYNRAATLEELQRYDEAIQAYGRVPQNNPNFQSARWNTALANLKLGNLETGWRQYEQRWQTEQMRKTQRYFSQPLWLGQESLLGKTILVHSEQGFGDTLQFVRYVPLLAERGARVILQVQPALKPLLAKVKGVAFLLATGEQPPPFDLHCPLMSLPLALETFALSDIPNQTYLAADPVKSEGWRVRLGDKHKPRVGLVWAGSNPRANSPASKRLDAVRSVPFAALSPLLQNDAVDYSALQVGEEALMQLRVHGDGKRVADYSRELRDFSDTAALIDNLDLVISVDTAVAHLAGALGKPVWLLNRYNPDWRWLLERNDSPWYPSMRIFRQSKAGDWSDVIRQVQAELQAQTQR</sequence>
<dbReference type="SUPFAM" id="SSF48452">
    <property type="entry name" value="TPR-like"/>
    <property type="match status" value="2"/>
</dbReference>
<evidence type="ECO:0008006" key="6">
    <source>
        <dbReference type="Google" id="ProtNLM"/>
    </source>
</evidence>
<dbReference type="Pfam" id="PF14559">
    <property type="entry name" value="TPR_19"/>
    <property type="match status" value="2"/>
</dbReference>
<dbReference type="EMBL" id="CP011409">
    <property type="protein sequence ID" value="AKZ62516.1"/>
    <property type="molecule type" value="Genomic_DNA"/>
</dbReference>
<dbReference type="Pfam" id="PF00515">
    <property type="entry name" value="TPR_1"/>
    <property type="match status" value="1"/>
</dbReference>
<evidence type="ECO:0000313" key="5">
    <source>
        <dbReference type="Proteomes" id="UP000063429"/>
    </source>
</evidence>
<dbReference type="SUPFAM" id="SSF53756">
    <property type="entry name" value="UDP-Glycosyltransferase/glycogen phosphorylase"/>
    <property type="match status" value="1"/>
</dbReference>
<dbReference type="Gene3D" id="1.25.40.10">
    <property type="entry name" value="Tetratricopeptide repeat domain"/>
    <property type="match status" value="4"/>
</dbReference>
<dbReference type="Proteomes" id="UP000063429">
    <property type="component" value="Chromosome"/>
</dbReference>
<feature type="repeat" description="TPR" evidence="3">
    <location>
        <begin position="214"/>
        <end position="247"/>
    </location>
</feature>
<dbReference type="InterPro" id="IPR011990">
    <property type="entry name" value="TPR-like_helical_dom_sf"/>
</dbReference>
<dbReference type="SMART" id="SM00028">
    <property type="entry name" value="TPR"/>
    <property type="match status" value="8"/>
</dbReference>
<feature type="repeat" description="TPR" evidence="3">
    <location>
        <begin position="248"/>
        <end position="281"/>
    </location>
</feature>
<dbReference type="RefSeq" id="WP_053196192.1">
    <property type="nucleotide sequence ID" value="NZ_CP011409.1"/>
</dbReference>
<dbReference type="InterPro" id="IPR051685">
    <property type="entry name" value="Ycf3/AcsC/BcsC/TPR_MFPF"/>
</dbReference>
<keyword evidence="1" id="KW-0677">Repeat</keyword>
<dbReference type="Pfam" id="PF13432">
    <property type="entry name" value="TPR_16"/>
    <property type="match status" value="1"/>
</dbReference>
<protein>
    <recommendedName>
        <fullName evidence="6">Tetratricopeptide (TPR) repeat protein</fullName>
    </recommendedName>
</protein>
<dbReference type="PANTHER" id="PTHR44943">
    <property type="entry name" value="CELLULOSE SYNTHASE OPERON PROTEIN C"/>
    <property type="match status" value="1"/>
</dbReference>
<feature type="repeat" description="TPR" evidence="3">
    <location>
        <begin position="44"/>
        <end position="77"/>
    </location>
</feature>
<evidence type="ECO:0000256" key="1">
    <source>
        <dbReference type="ARBA" id="ARBA00022737"/>
    </source>
</evidence>
<feature type="repeat" description="TPR" evidence="3">
    <location>
        <begin position="112"/>
        <end position="145"/>
    </location>
</feature>